<evidence type="ECO:0000256" key="1">
    <source>
        <dbReference type="SAM" id="Phobius"/>
    </source>
</evidence>
<keyword evidence="3" id="KW-1185">Reference proteome</keyword>
<name>A0A7D7QGK6_9ACTN</name>
<dbReference type="Proteomes" id="UP000515663">
    <property type="component" value="Chromosome"/>
</dbReference>
<dbReference type="EMBL" id="CP059491">
    <property type="protein sequence ID" value="QMT00484.1"/>
    <property type="molecule type" value="Genomic_DNA"/>
</dbReference>
<dbReference type="KEGG" id="gji:H1R19_16445"/>
<accession>A0A7D7QGK6</accession>
<feature type="transmembrane region" description="Helical" evidence="1">
    <location>
        <begin position="113"/>
        <end position="130"/>
    </location>
</feature>
<reference evidence="3" key="1">
    <citation type="submission" date="2020-07" db="EMBL/GenBank/DDBJ databases">
        <title>novel species isolated from the respiratory tract of Marmot.</title>
        <authorList>
            <person name="Zhang G."/>
        </authorList>
    </citation>
    <scope>NUCLEOTIDE SEQUENCE [LARGE SCALE GENOMIC DNA]</scope>
    <source>
        <strain evidence="3">686</strain>
    </source>
</reference>
<dbReference type="InterPro" id="IPR018750">
    <property type="entry name" value="DUF2306_membrane"/>
</dbReference>
<keyword evidence="1" id="KW-1133">Transmembrane helix</keyword>
<sequence length="243" mass="26253">MKKRVVLAWMVFAVVVAMFVVFAVYPYVTLSPERSRLPVSGQPGWYYPLVVVHVAAAAVAMVCAAGQLWTARRGRHRLWHRIEGRTYVGAVAVAGPSAFAIGLASPFGPSARVSNVVLAVLWVTFTVAGLRAIRGGDVAGHRRWMTRSACLAFSIVLNRVFAIVFSTVLAGWLENGSTGVDDPLATWVPTISTWLGLVSGLMVGQFVSDRAEDRRRRRAVGNDWGVPVTNGAHAPATSSILLR</sequence>
<evidence type="ECO:0000313" key="2">
    <source>
        <dbReference type="EMBL" id="QMT00484.1"/>
    </source>
</evidence>
<feature type="transmembrane region" description="Helical" evidence="1">
    <location>
        <begin position="184"/>
        <end position="208"/>
    </location>
</feature>
<proteinExistence type="predicted"/>
<feature type="transmembrane region" description="Helical" evidence="1">
    <location>
        <begin position="87"/>
        <end position="107"/>
    </location>
</feature>
<keyword evidence="1" id="KW-0472">Membrane</keyword>
<keyword evidence="1" id="KW-0812">Transmembrane</keyword>
<dbReference type="Pfam" id="PF10067">
    <property type="entry name" value="DUF2306"/>
    <property type="match status" value="1"/>
</dbReference>
<dbReference type="AlphaFoldDB" id="A0A7D7QGK6"/>
<protein>
    <submittedName>
        <fullName evidence="2">DUF2306 domain-containing protein</fullName>
    </submittedName>
</protein>
<dbReference type="RefSeq" id="WP_219849588.1">
    <property type="nucleotide sequence ID" value="NZ_CP059491.1"/>
</dbReference>
<feature type="transmembrane region" description="Helical" evidence="1">
    <location>
        <begin position="151"/>
        <end position="172"/>
    </location>
</feature>
<gene>
    <name evidence="2" type="ORF">H1R19_16445</name>
</gene>
<feature type="transmembrane region" description="Helical" evidence="1">
    <location>
        <begin position="7"/>
        <end position="25"/>
    </location>
</feature>
<evidence type="ECO:0000313" key="3">
    <source>
        <dbReference type="Proteomes" id="UP000515663"/>
    </source>
</evidence>
<organism evidence="2 3">
    <name type="scientific">Gordonia jinghuaiqii</name>
    <dbReference type="NCBI Taxonomy" id="2758710"/>
    <lineage>
        <taxon>Bacteria</taxon>
        <taxon>Bacillati</taxon>
        <taxon>Actinomycetota</taxon>
        <taxon>Actinomycetes</taxon>
        <taxon>Mycobacteriales</taxon>
        <taxon>Gordoniaceae</taxon>
        <taxon>Gordonia</taxon>
    </lineage>
</organism>
<feature type="transmembrane region" description="Helical" evidence="1">
    <location>
        <begin position="45"/>
        <end position="66"/>
    </location>
</feature>